<comment type="subcellular location">
    <subcellularLocation>
        <location evidence="1">Membrane</location>
    </subcellularLocation>
</comment>
<feature type="domain" description="THD" evidence="6">
    <location>
        <begin position="94"/>
        <end position="237"/>
    </location>
</feature>
<dbReference type="GO" id="GO:0006955">
    <property type="term" value="P:immune response"/>
    <property type="evidence" value="ECO:0007669"/>
    <property type="project" value="InterPro"/>
</dbReference>
<dbReference type="GO" id="GO:0005125">
    <property type="term" value="F:cytokine activity"/>
    <property type="evidence" value="ECO:0007669"/>
    <property type="project" value="UniProtKB-KW"/>
</dbReference>
<evidence type="ECO:0000256" key="1">
    <source>
        <dbReference type="ARBA" id="ARBA00004370"/>
    </source>
</evidence>
<dbReference type="GO" id="GO:0005164">
    <property type="term" value="F:tumor necrosis factor receptor binding"/>
    <property type="evidence" value="ECO:0007669"/>
    <property type="project" value="InterPro"/>
</dbReference>
<dbReference type="InterPro" id="IPR006053">
    <property type="entry name" value="TNF"/>
</dbReference>
<accession>A0A9D3Q695</accession>
<dbReference type="PRINTS" id="PR01234">
    <property type="entry name" value="TNECROSISFCT"/>
</dbReference>
<comment type="similarity">
    <text evidence="2">Belongs to the tumor necrosis factor family.</text>
</comment>
<dbReference type="GO" id="GO:0016020">
    <property type="term" value="C:membrane"/>
    <property type="evidence" value="ECO:0007669"/>
    <property type="project" value="UniProtKB-SubCell"/>
</dbReference>
<keyword evidence="5" id="KW-0812">Transmembrane</keyword>
<evidence type="ECO:0000256" key="2">
    <source>
        <dbReference type="ARBA" id="ARBA00008670"/>
    </source>
</evidence>
<proteinExistence type="inferred from homology"/>
<dbReference type="PANTHER" id="PTHR11471:SF24">
    <property type="entry name" value="TUMOR NECROSIS FACTOR LIGAND SUPERFAMILY MEMBER 15"/>
    <property type="match status" value="1"/>
</dbReference>
<dbReference type="OrthoDB" id="9936525at2759"/>
<dbReference type="SUPFAM" id="SSF49842">
    <property type="entry name" value="TNF-like"/>
    <property type="match status" value="1"/>
</dbReference>
<reference evidence="7" key="1">
    <citation type="submission" date="2021-01" db="EMBL/GenBank/DDBJ databases">
        <authorList>
            <person name="Zahm M."/>
            <person name="Roques C."/>
            <person name="Cabau C."/>
            <person name="Klopp C."/>
            <person name="Donnadieu C."/>
            <person name="Jouanno E."/>
            <person name="Lampietro C."/>
            <person name="Louis A."/>
            <person name="Herpin A."/>
            <person name="Echchiki A."/>
            <person name="Berthelot C."/>
            <person name="Parey E."/>
            <person name="Roest-Crollius H."/>
            <person name="Braasch I."/>
            <person name="Postlethwait J."/>
            <person name="Bobe J."/>
            <person name="Montfort J."/>
            <person name="Bouchez O."/>
            <person name="Begum T."/>
            <person name="Mejri S."/>
            <person name="Adams A."/>
            <person name="Chen W.-J."/>
            <person name="Guiguen Y."/>
        </authorList>
    </citation>
    <scope>NUCLEOTIDE SEQUENCE</scope>
    <source>
        <strain evidence="7">YG-15Mar2019-1</strain>
        <tissue evidence="7">Brain</tissue>
    </source>
</reference>
<evidence type="ECO:0000256" key="3">
    <source>
        <dbReference type="ARBA" id="ARBA00022514"/>
    </source>
</evidence>
<dbReference type="Proteomes" id="UP001046870">
    <property type="component" value="Chromosome 6"/>
</dbReference>
<dbReference type="InterPro" id="IPR008983">
    <property type="entry name" value="Tumour_necrosis_fac-like_dom"/>
</dbReference>
<evidence type="ECO:0000313" key="7">
    <source>
        <dbReference type="EMBL" id="KAG7476786.1"/>
    </source>
</evidence>
<dbReference type="PANTHER" id="PTHR11471">
    <property type="entry name" value="TUMOR NECROSIS FACTOR FAMILY MEMBER"/>
    <property type="match status" value="1"/>
</dbReference>
<dbReference type="SMART" id="SM00207">
    <property type="entry name" value="TNF"/>
    <property type="match status" value="1"/>
</dbReference>
<dbReference type="PROSITE" id="PS50049">
    <property type="entry name" value="THD_2"/>
    <property type="match status" value="1"/>
</dbReference>
<dbReference type="EMBL" id="JAFDVH010000006">
    <property type="protein sequence ID" value="KAG7476786.1"/>
    <property type="molecule type" value="Genomic_DNA"/>
</dbReference>
<evidence type="ECO:0000259" key="6">
    <source>
        <dbReference type="PROSITE" id="PS50049"/>
    </source>
</evidence>
<evidence type="ECO:0000313" key="8">
    <source>
        <dbReference type="Proteomes" id="UP001046870"/>
    </source>
</evidence>
<comment type="caution">
    <text evidence="7">The sequence shown here is derived from an EMBL/GenBank/DDBJ whole genome shotgun (WGS) entry which is preliminary data.</text>
</comment>
<keyword evidence="8" id="KW-1185">Reference proteome</keyword>
<protein>
    <recommendedName>
        <fullName evidence="6">THD domain-containing protein</fullName>
    </recommendedName>
</protein>
<keyword evidence="4 5" id="KW-0472">Membrane</keyword>
<dbReference type="CDD" id="cd00184">
    <property type="entry name" value="TNF"/>
    <property type="match status" value="1"/>
</dbReference>
<name>A0A9D3Q695_MEGAT</name>
<feature type="transmembrane region" description="Helical" evidence="5">
    <location>
        <begin position="41"/>
        <end position="61"/>
    </location>
</feature>
<evidence type="ECO:0000256" key="4">
    <source>
        <dbReference type="ARBA" id="ARBA00023136"/>
    </source>
</evidence>
<dbReference type="InterPro" id="IPR006052">
    <property type="entry name" value="TNF_dom"/>
</dbReference>
<dbReference type="AlphaFoldDB" id="A0A9D3Q695"/>
<dbReference type="GO" id="GO:0005615">
    <property type="term" value="C:extracellular space"/>
    <property type="evidence" value="ECO:0007669"/>
    <property type="project" value="UniProtKB-KW"/>
</dbReference>
<dbReference type="Pfam" id="PF00229">
    <property type="entry name" value="TNF"/>
    <property type="match status" value="1"/>
</dbReference>
<dbReference type="Gene3D" id="2.60.120.40">
    <property type="match status" value="1"/>
</dbReference>
<keyword evidence="5" id="KW-1133">Transmembrane helix</keyword>
<sequence length="237" mass="27016">MGRNCKDSVEIPCEAPELYDGENQTVLLLLKHCRETKRQECHARIAMGFLLLASLALLFFVQRSQDNSSSCKHVVPAPENGVHQRQVDVQNETPVAHLTGQHNKNPNQYIPWQHEMGKGAVRGFTYDTQTHALIIPRKGVYNVYMQFTYRKPSSLNCSQFLVLNPSVFKFSSSYPTVENLMVAYDTVGCDEQWVYKSIYSAGTFELEQGDKLMVNSTYPHLVDFTDDKKTYFGAYLI</sequence>
<organism evidence="7 8">
    <name type="scientific">Megalops atlanticus</name>
    <name type="common">Tarpon</name>
    <name type="synonym">Clupea gigantea</name>
    <dbReference type="NCBI Taxonomy" id="7932"/>
    <lineage>
        <taxon>Eukaryota</taxon>
        <taxon>Metazoa</taxon>
        <taxon>Chordata</taxon>
        <taxon>Craniata</taxon>
        <taxon>Vertebrata</taxon>
        <taxon>Euteleostomi</taxon>
        <taxon>Actinopterygii</taxon>
        <taxon>Neopterygii</taxon>
        <taxon>Teleostei</taxon>
        <taxon>Elopiformes</taxon>
        <taxon>Megalopidae</taxon>
        <taxon>Megalops</taxon>
    </lineage>
</organism>
<gene>
    <name evidence="7" type="ORF">MATL_G00086520</name>
</gene>
<evidence type="ECO:0000256" key="5">
    <source>
        <dbReference type="SAM" id="Phobius"/>
    </source>
</evidence>
<keyword evidence="3" id="KW-0202">Cytokine</keyword>